<feature type="domain" description="Ice-binding protein C-terminal" evidence="1">
    <location>
        <begin position="218"/>
        <end position="241"/>
    </location>
</feature>
<organism evidence="2 3">
    <name type="scientific">Rhodopila globiformis</name>
    <name type="common">Rhodopseudomonas globiformis</name>
    <dbReference type="NCBI Taxonomy" id="1071"/>
    <lineage>
        <taxon>Bacteria</taxon>
        <taxon>Pseudomonadati</taxon>
        <taxon>Pseudomonadota</taxon>
        <taxon>Alphaproteobacteria</taxon>
        <taxon>Acetobacterales</taxon>
        <taxon>Acetobacteraceae</taxon>
        <taxon>Rhodopila</taxon>
    </lineage>
</organism>
<evidence type="ECO:0000259" key="1">
    <source>
        <dbReference type="Pfam" id="PF07589"/>
    </source>
</evidence>
<dbReference type="NCBIfam" id="TIGR02595">
    <property type="entry name" value="PEP_CTERM"/>
    <property type="match status" value="1"/>
</dbReference>
<dbReference type="EMBL" id="NHRY01000075">
    <property type="protein sequence ID" value="PPQ35313.1"/>
    <property type="molecule type" value="Genomic_DNA"/>
</dbReference>
<dbReference type="Proteomes" id="UP000239724">
    <property type="component" value="Unassembled WGS sequence"/>
</dbReference>
<dbReference type="InterPro" id="IPR022472">
    <property type="entry name" value="VPLPA-CTERM"/>
</dbReference>
<dbReference type="Pfam" id="PF07589">
    <property type="entry name" value="PEP-CTERM"/>
    <property type="match status" value="1"/>
</dbReference>
<keyword evidence="3" id="KW-1185">Reference proteome</keyword>
<comment type="caution">
    <text evidence="2">The sequence shown here is derived from an EMBL/GenBank/DDBJ whole genome shotgun (WGS) entry which is preliminary data.</text>
</comment>
<accession>A0A2S6NK75</accession>
<gene>
    <name evidence="2" type="ORF">CCS01_08190</name>
</gene>
<dbReference type="AlphaFoldDB" id="A0A2S6NK75"/>
<reference evidence="2 3" key="1">
    <citation type="journal article" date="2018" name="Arch. Microbiol.">
        <title>New insights into the metabolic potential of the phototrophic purple bacterium Rhodopila globiformis DSM 161(T) from its draft genome sequence and evidence for a vanadium-dependent nitrogenase.</title>
        <authorList>
            <person name="Imhoff J.F."/>
            <person name="Rahn T."/>
            <person name="Kunzel S."/>
            <person name="Neulinger S.C."/>
        </authorList>
    </citation>
    <scope>NUCLEOTIDE SEQUENCE [LARGE SCALE GENOMIC DNA]</scope>
    <source>
        <strain evidence="2 3">DSM 161</strain>
    </source>
</reference>
<protein>
    <recommendedName>
        <fullName evidence="1">Ice-binding protein C-terminal domain-containing protein</fullName>
    </recommendedName>
</protein>
<proteinExistence type="predicted"/>
<sequence length="249" mass="25631">MTYKTLDPEWVTRSPERAANSRCRCTTIPGTLRDMTTRILLASALSCGALLGGLSSPAKANLITNGTFQTTPSLGAGQWTEFTSIQGWTDTLGAIEIDGSGVVMSSLYNGEPQSLEVDSNSFDTVSQAVTGLTVGAYYQLSWGYGDRAGSGPQQLNVSFGGNPVASDHGTGSGQWTTNSFIVQATGTSEVLSFAAVDTSGIGGNPSVGNEIADVSLSAIPEPASMALLGAGLAGLSLIRRRACGRPQVG</sequence>
<dbReference type="Gene3D" id="2.60.120.260">
    <property type="entry name" value="Galactose-binding domain-like"/>
    <property type="match status" value="1"/>
</dbReference>
<evidence type="ECO:0000313" key="3">
    <source>
        <dbReference type="Proteomes" id="UP000239724"/>
    </source>
</evidence>
<evidence type="ECO:0000313" key="2">
    <source>
        <dbReference type="EMBL" id="PPQ35313.1"/>
    </source>
</evidence>
<name>A0A2S6NK75_RHOGL</name>
<dbReference type="NCBIfam" id="TIGR03370">
    <property type="entry name" value="VPLPA-CTERM"/>
    <property type="match status" value="1"/>
</dbReference>
<dbReference type="InterPro" id="IPR013424">
    <property type="entry name" value="Ice-binding_C"/>
</dbReference>